<name>A0ACA9Q0S8_9GLOM</name>
<accession>A0ACA9Q0S8</accession>
<proteinExistence type="predicted"/>
<feature type="non-terminal residue" evidence="1">
    <location>
        <position position="1"/>
    </location>
</feature>
<evidence type="ECO:0000313" key="1">
    <source>
        <dbReference type="EMBL" id="CAG8729774.1"/>
    </source>
</evidence>
<protein>
    <submittedName>
        <fullName evidence="1">5081_t:CDS:1</fullName>
    </submittedName>
</protein>
<sequence length="189" mass="21569">EIQEETNPMIPQEKDTIKPLIFKSCNPETPKNSINLTNPLNAESLGPRHLPGYETESQLFRVQLRKNEFLNPIENRPFESLDGCNKLSEEMKSFSTIAQAQHINYINEKLNSKKPLINKPIPITADEEQVQLAESSMKKKELILVIESLIGSLNDTNRSQFKGLKSKKKDELLVILQQVRELTNNNEAD</sequence>
<reference evidence="1" key="1">
    <citation type="submission" date="2021-06" db="EMBL/GenBank/DDBJ databases">
        <authorList>
            <person name="Kallberg Y."/>
            <person name="Tangrot J."/>
            <person name="Rosling A."/>
        </authorList>
    </citation>
    <scope>NUCLEOTIDE SEQUENCE</scope>
    <source>
        <strain evidence="1">28 12/20/2015</strain>
    </source>
</reference>
<keyword evidence="2" id="KW-1185">Reference proteome</keyword>
<organism evidence="1 2">
    <name type="scientific">Cetraspora pellucida</name>
    <dbReference type="NCBI Taxonomy" id="1433469"/>
    <lineage>
        <taxon>Eukaryota</taxon>
        <taxon>Fungi</taxon>
        <taxon>Fungi incertae sedis</taxon>
        <taxon>Mucoromycota</taxon>
        <taxon>Glomeromycotina</taxon>
        <taxon>Glomeromycetes</taxon>
        <taxon>Diversisporales</taxon>
        <taxon>Gigasporaceae</taxon>
        <taxon>Cetraspora</taxon>
    </lineage>
</organism>
<gene>
    <name evidence="1" type="ORF">SPELUC_LOCUS13022</name>
</gene>
<evidence type="ECO:0000313" key="2">
    <source>
        <dbReference type="Proteomes" id="UP000789366"/>
    </source>
</evidence>
<dbReference type="Proteomes" id="UP000789366">
    <property type="component" value="Unassembled WGS sequence"/>
</dbReference>
<comment type="caution">
    <text evidence="1">The sequence shown here is derived from an EMBL/GenBank/DDBJ whole genome shotgun (WGS) entry which is preliminary data.</text>
</comment>
<dbReference type="EMBL" id="CAJVPW010032895">
    <property type="protein sequence ID" value="CAG8729774.1"/>
    <property type="molecule type" value="Genomic_DNA"/>
</dbReference>